<reference evidence="1 2" key="1">
    <citation type="submission" date="2020-10" db="EMBL/GenBank/DDBJ databases">
        <title>Mucilaginibacter mali sp. nov., isolated from rhizosphere soil of apple orchard.</title>
        <authorList>
            <person name="Lee J.-S."/>
            <person name="Kim H.S."/>
            <person name="Kim J.-S."/>
        </authorList>
    </citation>
    <scope>NUCLEOTIDE SEQUENCE [LARGE SCALE GENOMIC DNA]</scope>
    <source>
        <strain evidence="1 2">KCTC 23157</strain>
    </source>
</reference>
<evidence type="ECO:0000313" key="2">
    <source>
        <dbReference type="Proteomes" id="UP000632774"/>
    </source>
</evidence>
<comment type="caution">
    <text evidence="1">The sequence shown here is derived from an EMBL/GenBank/DDBJ whole genome shotgun (WGS) entry which is preliminary data.</text>
</comment>
<keyword evidence="2" id="KW-1185">Reference proteome</keyword>
<accession>A0ABR9XKZ8</accession>
<gene>
    <name evidence="1" type="ORF">IRJ18_16045</name>
</gene>
<dbReference type="InterPro" id="IPR032719">
    <property type="entry name" value="WbsX"/>
</dbReference>
<organism evidence="1 2">
    <name type="scientific">Mucilaginibacter boryungensis</name>
    <dbReference type="NCBI Taxonomy" id="768480"/>
    <lineage>
        <taxon>Bacteria</taxon>
        <taxon>Pseudomonadati</taxon>
        <taxon>Bacteroidota</taxon>
        <taxon>Sphingobacteriia</taxon>
        <taxon>Sphingobacteriales</taxon>
        <taxon>Sphingobacteriaceae</taxon>
        <taxon>Mucilaginibacter</taxon>
    </lineage>
</organism>
<dbReference type="Pfam" id="PF14307">
    <property type="entry name" value="Glyco_tran_WbsX"/>
    <property type="match status" value="1"/>
</dbReference>
<sequence>MLFVALFFCLFTIQGCTQSHKITSNVEPCIGAYYFDGWTKDTNNSHLTKSLIEDYSFRKPIWGWVTSKQSIIDAQINAAANAGLSFFSFCWYYNTSKPIDSLNRGLMLYNKSSVKKRLKFCLLVANHAGSLIGTKEWPVVVKEWIKQFKSGNYLTVNKKPLIVFFSVKSLIENFGSADLVHKAFDSLKLEANKVGLAGVSIAACLGPGRNETSVAEDCGFDVLTGYNYCNVGFIKGQQEAPIENLRVEEYKIWDMFPKVSNLKYIPVSTLNWDPRPWADTQNNYMKKPYFIGYSAQSVYASVKGCVKWLNDNADYATPEKIAVLYAWNEYGEGGYLTPTESKKIEPYNGLKWALGLKQKQSIRK</sequence>
<dbReference type="Proteomes" id="UP000632774">
    <property type="component" value="Unassembled WGS sequence"/>
</dbReference>
<protein>
    <submittedName>
        <fullName evidence="1">Glycoside hydrolase family 99-like domain-containing protein</fullName>
    </submittedName>
</protein>
<evidence type="ECO:0000313" key="1">
    <source>
        <dbReference type="EMBL" id="MBE9667886.1"/>
    </source>
</evidence>
<dbReference type="Gene3D" id="3.20.20.80">
    <property type="entry name" value="Glycosidases"/>
    <property type="match status" value="1"/>
</dbReference>
<dbReference type="EMBL" id="JADFFM010000002">
    <property type="protein sequence ID" value="MBE9667886.1"/>
    <property type="molecule type" value="Genomic_DNA"/>
</dbReference>
<name>A0ABR9XKZ8_9SPHI</name>
<proteinExistence type="predicted"/>